<evidence type="ECO:0000313" key="1">
    <source>
        <dbReference type="EMBL" id="KAI3812597.1"/>
    </source>
</evidence>
<proteinExistence type="predicted"/>
<organism evidence="1 2">
    <name type="scientific">Smallanthus sonchifolius</name>
    <dbReference type="NCBI Taxonomy" id="185202"/>
    <lineage>
        <taxon>Eukaryota</taxon>
        <taxon>Viridiplantae</taxon>
        <taxon>Streptophyta</taxon>
        <taxon>Embryophyta</taxon>
        <taxon>Tracheophyta</taxon>
        <taxon>Spermatophyta</taxon>
        <taxon>Magnoliopsida</taxon>
        <taxon>eudicotyledons</taxon>
        <taxon>Gunneridae</taxon>
        <taxon>Pentapetalae</taxon>
        <taxon>asterids</taxon>
        <taxon>campanulids</taxon>
        <taxon>Asterales</taxon>
        <taxon>Asteraceae</taxon>
        <taxon>Asteroideae</taxon>
        <taxon>Heliantheae alliance</taxon>
        <taxon>Millerieae</taxon>
        <taxon>Smallanthus</taxon>
    </lineage>
</organism>
<evidence type="ECO:0000313" key="2">
    <source>
        <dbReference type="Proteomes" id="UP001056120"/>
    </source>
</evidence>
<protein>
    <submittedName>
        <fullName evidence="1">Uncharacterized protein</fullName>
    </submittedName>
</protein>
<comment type="caution">
    <text evidence="1">The sequence shown here is derived from an EMBL/GenBank/DDBJ whole genome shotgun (WGS) entry which is preliminary data.</text>
</comment>
<sequence length="245" mass="27366">MAFALLLSIFFSYHPIVFTQTAPLFACNNDQDPSLNNYTFCNSTLDIKTRVDDLINRLTLEEKIGNLVNDASSIPRLGVPGYKWWSEALHGVSNVGPATHFSSLVPGATSFPQVILTAASFNKTLFKAIGKVVSTEARAMYNVGLAGLTYWSPTVNIFRDPRWGRGQETPGEDPVLTSIYAVNYVRGLQEREDGDEDRLKVAAACKHYTAYDVDKWEGVDRYHFNARVPLFLLMTVKSLNPCYKV</sequence>
<dbReference type="Proteomes" id="UP001056120">
    <property type="component" value="Linkage Group LG06"/>
</dbReference>
<accession>A0ACB9IXM3</accession>
<name>A0ACB9IXM3_9ASTR</name>
<reference evidence="1 2" key="2">
    <citation type="journal article" date="2022" name="Mol. Ecol. Resour.">
        <title>The genomes of chicory, endive, great burdock and yacon provide insights into Asteraceae paleo-polyploidization history and plant inulin production.</title>
        <authorList>
            <person name="Fan W."/>
            <person name="Wang S."/>
            <person name="Wang H."/>
            <person name="Wang A."/>
            <person name="Jiang F."/>
            <person name="Liu H."/>
            <person name="Zhao H."/>
            <person name="Xu D."/>
            <person name="Zhang Y."/>
        </authorList>
    </citation>
    <scope>NUCLEOTIDE SEQUENCE [LARGE SCALE GENOMIC DNA]</scope>
    <source>
        <strain evidence="2">cv. Yunnan</strain>
        <tissue evidence="1">Leaves</tissue>
    </source>
</reference>
<keyword evidence="2" id="KW-1185">Reference proteome</keyword>
<reference evidence="2" key="1">
    <citation type="journal article" date="2022" name="Mol. Ecol. Resour.">
        <title>The genomes of chicory, endive, great burdock and yacon provide insights into Asteraceae palaeo-polyploidization history and plant inulin production.</title>
        <authorList>
            <person name="Fan W."/>
            <person name="Wang S."/>
            <person name="Wang H."/>
            <person name="Wang A."/>
            <person name="Jiang F."/>
            <person name="Liu H."/>
            <person name="Zhao H."/>
            <person name="Xu D."/>
            <person name="Zhang Y."/>
        </authorList>
    </citation>
    <scope>NUCLEOTIDE SEQUENCE [LARGE SCALE GENOMIC DNA]</scope>
    <source>
        <strain evidence="2">cv. Yunnan</strain>
    </source>
</reference>
<dbReference type="EMBL" id="CM042023">
    <property type="protein sequence ID" value="KAI3812597.1"/>
    <property type="molecule type" value="Genomic_DNA"/>
</dbReference>
<gene>
    <name evidence="1" type="ORF">L1987_17308</name>
</gene>